<dbReference type="Proteomes" id="UP000324282">
    <property type="component" value="Unassembled WGS sequence"/>
</dbReference>
<evidence type="ECO:0000313" key="4">
    <source>
        <dbReference type="Proteomes" id="UP000324282"/>
    </source>
</evidence>
<reference evidence="3 4" key="1">
    <citation type="submission" date="2019-07" db="EMBL/GenBank/DDBJ databases">
        <title>Deep subsurface shale carbon reservoir microbial communities from Ohio and West Virginia, USA.</title>
        <authorList>
            <person name="Wrighton K."/>
        </authorList>
    </citation>
    <scope>NUCLEOTIDE SEQUENCE [LARGE SCALE GENOMIC DNA]</scope>
    <source>
        <strain evidence="3 4">NP_8Ht</strain>
    </source>
</reference>
<dbReference type="RefSeq" id="WP_148923752.1">
    <property type="nucleotide sequence ID" value="NZ_VNHQ01000002.1"/>
</dbReference>
<dbReference type="PANTHER" id="PTHR30486">
    <property type="entry name" value="TWITCHING MOTILITY PROTEIN PILT"/>
    <property type="match status" value="1"/>
</dbReference>
<accession>A0A5S5BLQ4</accession>
<evidence type="ECO:0000256" key="1">
    <source>
        <dbReference type="ARBA" id="ARBA00006611"/>
    </source>
</evidence>
<dbReference type="PANTHER" id="PTHR30486:SF6">
    <property type="entry name" value="TYPE IV PILUS RETRACTATION ATPASE PILT"/>
    <property type="match status" value="1"/>
</dbReference>
<organism evidence="3 4">
    <name type="scientific">Stutzerimonas stutzeri</name>
    <name type="common">Pseudomonas stutzeri</name>
    <dbReference type="NCBI Taxonomy" id="316"/>
    <lineage>
        <taxon>Bacteria</taxon>
        <taxon>Pseudomonadati</taxon>
        <taxon>Pseudomonadota</taxon>
        <taxon>Gammaproteobacteria</taxon>
        <taxon>Pseudomonadales</taxon>
        <taxon>Pseudomonadaceae</taxon>
        <taxon>Stutzerimonas</taxon>
    </lineage>
</organism>
<protein>
    <submittedName>
        <fullName evidence="3">Type IV secretion system protein VirB11</fullName>
    </submittedName>
</protein>
<dbReference type="InterPro" id="IPR050921">
    <property type="entry name" value="T4SS_GSP_E_ATPase"/>
</dbReference>
<comment type="similarity">
    <text evidence="1">Belongs to the GSP E family.</text>
</comment>
<proteinExistence type="inferred from homology"/>
<dbReference type="CDD" id="cd01130">
    <property type="entry name" value="VirB11-like_ATPase"/>
    <property type="match status" value="1"/>
</dbReference>
<dbReference type="Gene3D" id="3.40.50.300">
    <property type="entry name" value="P-loop containing nucleotide triphosphate hydrolases"/>
    <property type="match status" value="1"/>
</dbReference>
<gene>
    <name evidence="3" type="ORF">A9A72_10244</name>
</gene>
<dbReference type="InterPro" id="IPR001482">
    <property type="entry name" value="T2SS/T4SS_dom"/>
</dbReference>
<dbReference type="AlphaFoldDB" id="A0A5S5BLQ4"/>
<dbReference type="Pfam" id="PF00437">
    <property type="entry name" value="T2SSE"/>
    <property type="match status" value="1"/>
</dbReference>
<dbReference type="EMBL" id="VNHQ01000002">
    <property type="protein sequence ID" value="TYP67338.1"/>
    <property type="molecule type" value="Genomic_DNA"/>
</dbReference>
<comment type="caution">
    <text evidence="3">The sequence shown here is derived from an EMBL/GenBank/DDBJ whole genome shotgun (WGS) entry which is preliminary data.</text>
</comment>
<feature type="domain" description="Bacterial type II secretion system protein E" evidence="2">
    <location>
        <begin position="140"/>
        <end position="291"/>
    </location>
</feature>
<evidence type="ECO:0000313" key="3">
    <source>
        <dbReference type="EMBL" id="TYP67338.1"/>
    </source>
</evidence>
<dbReference type="GO" id="GO:0016887">
    <property type="term" value="F:ATP hydrolysis activity"/>
    <property type="evidence" value="ECO:0007669"/>
    <property type="project" value="InterPro"/>
</dbReference>
<dbReference type="SUPFAM" id="SSF52540">
    <property type="entry name" value="P-loop containing nucleoside triphosphate hydrolases"/>
    <property type="match status" value="1"/>
</dbReference>
<evidence type="ECO:0000259" key="2">
    <source>
        <dbReference type="Pfam" id="PF00437"/>
    </source>
</evidence>
<dbReference type="OrthoDB" id="9810761at2"/>
<name>A0A5S5BLQ4_STUST</name>
<sequence length="330" mass="36676">MDESYVDKAFGRLRDLLNDDLVEVCVNPDGQVWYENRGDASMKLSHIKLSNEEVRDAGMQIAAEGNIRISEKHPVGSVSINYRDWLIRAQMIQHPVVRGGDALAMRFFKSDTEMFEPAYLGDGPESASAARRELTNRVWGLAEGNLIDALTMCVREKLNVVVSGGTSSGKTSIARWLVGQVDNSERILTIEDVPDLMPRQPNKVMMVSNRNDPFRSPDVLLQSSLRMRPDRIILSEVTGADAYTFLKAINTGHGGSITTIHAETAELAVERMAQTALEADGKMTYQDMISYVVRSIDVVIHVGKRDGKRGVLEVFLPSRYDAQTETVDES</sequence>
<dbReference type="InterPro" id="IPR027417">
    <property type="entry name" value="P-loop_NTPase"/>
</dbReference>
<dbReference type="Gene3D" id="3.30.450.90">
    <property type="match status" value="1"/>
</dbReference>